<keyword evidence="1" id="KW-0472">Membrane</keyword>
<sequence length="218" mass="23614">MSGIFHAESGLMRGMGRIADLIILNLLTLLCCLPVATMGAALAALLSSVRDMVNDVGGGGTVRLYFRHFRQDFRQATKLFLPLLPLFALVALGGYLLLVQPGAQPPLALTALYLLAAFFIAGTALMAFLLFVNFENTLAATLLNAARLVVARLPQVLLAVLLCYWVPLVFLLSPLVFLWLFIVLLLCGLSGPAFAVTLLFRPLMRRLAGPQEKDGEEA</sequence>
<feature type="transmembrane region" description="Helical" evidence="1">
    <location>
        <begin position="153"/>
        <end position="172"/>
    </location>
</feature>
<dbReference type="Pfam" id="PF04854">
    <property type="entry name" value="DUF624"/>
    <property type="match status" value="1"/>
</dbReference>
<organism evidence="2 3">
    <name type="scientific">Candidatus Aphodomorpha intestinavium</name>
    <dbReference type="NCBI Taxonomy" id="2840672"/>
    <lineage>
        <taxon>Bacteria</taxon>
        <taxon>Bacillati</taxon>
        <taxon>Bacillota</taxon>
        <taxon>Clostridia</taxon>
        <taxon>Eubacteriales</taxon>
        <taxon>Candidatus Aphodomorpha</taxon>
    </lineage>
</organism>
<keyword evidence="1" id="KW-0812">Transmembrane</keyword>
<gene>
    <name evidence="2" type="ORF">IAD24_01360</name>
</gene>
<dbReference type="InterPro" id="IPR006938">
    <property type="entry name" value="DUF624"/>
</dbReference>
<accession>A0A9D1N384</accession>
<protein>
    <submittedName>
        <fullName evidence="2">DUF624 domain-containing protein</fullName>
    </submittedName>
</protein>
<reference evidence="2" key="1">
    <citation type="submission" date="2020-10" db="EMBL/GenBank/DDBJ databases">
        <authorList>
            <person name="Gilroy R."/>
        </authorList>
    </citation>
    <scope>NUCLEOTIDE SEQUENCE</scope>
    <source>
        <strain evidence="2">ChiGjej2B2-16831</strain>
    </source>
</reference>
<proteinExistence type="predicted"/>
<feature type="transmembrane region" description="Helical" evidence="1">
    <location>
        <begin position="178"/>
        <end position="200"/>
    </location>
</feature>
<evidence type="ECO:0000313" key="2">
    <source>
        <dbReference type="EMBL" id="HIU93783.1"/>
    </source>
</evidence>
<evidence type="ECO:0000256" key="1">
    <source>
        <dbReference type="SAM" id="Phobius"/>
    </source>
</evidence>
<keyword evidence="1" id="KW-1133">Transmembrane helix</keyword>
<name>A0A9D1N384_9FIRM</name>
<comment type="caution">
    <text evidence="2">The sequence shown here is derived from an EMBL/GenBank/DDBJ whole genome shotgun (WGS) entry which is preliminary data.</text>
</comment>
<feature type="transmembrane region" description="Helical" evidence="1">
    <location>
        <begin position="79"/>
        <end position="98"/>
    </location>
</feature>
<feature type="transmembrane region" description="Helical" evidence="1">
    <location>
        <begin position="110"/>
        <end position="132"/>
    </location>
</feature>
<evidence type="ECO:0000313" key="3">
    <source>
        <dbReference type="Proteomes" id="UP000824128"/>
    </source>
</evidence>
<dbReference type="AlphaFoldDB" id="A0A9D1N384"/>
<feature type="transmembrane region" description="Helical" evidence="1">
    <location>
        <begin position="22"/>
        <end position="46"/>
    </location>
</feature>
<dbReference type="EMBL" id="DVNZ01000044">
    <property type="protein sequence ID" value="HIU93783.1"/>
    <property type="molecule type" value="Genomic_DNA"/>
</dbReference>
<dbReference type="Proteomes" id="UP000824128">
    <property type="component" value="Unassembled WGS sequence"/>
</dbReference>
<reference evidence="2" key="2">
    <citation type="journal article" date="2021" name="PeerJ">
        <title>Extensive microbial diversity within the chicken gut microbiome revealed by metagenomics and culture.</title>
        <authorList>
            <person name="Gilroy R."/>
            <person name="Ravi A."/>
            <person name="Getino M."/>
            <person name="Pursley I."/>
            <person name="Horton D.L."/>
            <person name="Alikhan N.F."/>
            <person name="Baker D."/>
            <person name="Gharbi K."/>
            <person name="Hall N."/>
            <person name="Watson M."/>
            <person name="Adriaenssens E.M."/>
            <person name="Foster-Nyarko E."/>
            <person name="Jarju S."/>
            <person name="Secka A."/>
            <person name="Antonio M."/>
            <person name="Oren A."/>
            <person name="Chaudhuri R.R."/>
            <person name="La Ragione R."/>
            <person name="Hildebrand F."/>
            <person name="Pallen M.J."/>
        </authorList>
    </citation>
    <scope>NUCLEOTIDE SEQUENCE</scope>
    <source>
        <strain evidence="2">ChiGjej2B2-16831</strain>
    </source>
</reference>